<dbReference type="EMBL" id="CAJVPT010056578">
    <property type="protein sequence ID" value="CAG8757011.1"/>
    <property type="molecule type" value="Genomic_DNA"/>
</dbReference>
<evidence type="ECO:0000313" key="1">
    <source>
        <dbReference type="EMBL" id="CAG8757011.1"/>
    </source>
</evidence>
<feature type="non-terminal residue" evidence="1">
    <location>
        <position position="1"/>
    </location>
</feature>
<evidence type="ECO:0000313" key="2">
    <source>
        <dbReference type="Proteomes" id="UP000789525"/>
    </source>
</evidence>
<proteinExistence type="predicted"/>
<gene>
    <name evidence="1" type="ORF">ACOLOM_LOCUS13010</name>
</gene>
<sequence>STKSKFGGVGQARAKGAREKEETRLINSCNQEPISRMME</sequence>
<reference evidence="1" key="1">
    <citation type="submission" date="2021-06" db="EMBL/GenBank/DDBJ databases">
        <authorList>
            <person name="Kallberg Y."/>
            <person name="Tangrot J."/>
            <person name="Rosling A."/>
        </authorList>
    </citation>
    <scope>NUCLEOTIDE SEQUENCE</scope>
    <source>
        <strain evidence="1">CL356</strain>
    </source>
</reference>
<comment type="caution">
    <text evidence="1">The sequence shown here is derived from an EMBL/GenBank/DDBJ whole genome shotgun (WGS) entry which is preliminary data.</text>
</comment>
<organism evidence="1 2">
    <name type="scientific">Acaulospora colombiana</name>
    <dbReference type="NCBI Taxonomy" id="27376"/>
    <lineage>
        <taxon>Eukaryota</taxon>
        <taxon>Fungi</taxon>
        <taxon>Fungi incertae sedis</taxon>
        <taxon>Mucoromycota</taxon>
        <taxon>Glomeromycotina</taxon>
        <taxon>Glomeromycetes</taxon>
        <taxon>Diversisporales</taxon>
        <taxon>Acaulosporaceae</taxon>
        <taxon>Acaulospora</taxon>
    </lineage>
</organism>
<name>A0ACA9QRC5_9GLOM</name>
<feature type="non-terminal residue" evidence="1">
    <location>
        <position position="39"/>
    </location>
</feature>
<accession>A0ACA9QRC5</accession>
<protein>
    <submittedName>
        <fullName evidence="1">1489_t:CDS:1</fullName>
    </submittedName>
</protein>
<dbReference type="Proteomes" id="UP000789525">
    <property type="component" value="Unassembled WGS sequence"/>
</dbReference>
<keyword evidence="2" id="KW-1185">Reference proteome</keyword>